<dbReference type="GO" id="GO:0048315">
    <property type="term" value="P:conidium formation"/>
    <property type="evidence" value="ECO:0007669"/>
    <property type="project" value="UniProtKB-KW"/>
</dbReference>
<evidence type="ECO:0000256" key="10">
    <source>
        <dbReference type="ARBA" id="ARBA00073433"/>
    </source>
</evidence>
<evidence type="ECO:0000256" key="3">
    <source>
        <dbReference type="ARBA" id="ARBA00022969"/>
    </source>
</evidence>
<sequence length="922" mass="98784">MLPSTLMIAQVCCLKNTKSSLGTFVYSMGHWGDIPDAVANFEYCGQQPVARTSYKVVNKSGPKPRYKTHLAIKSSPLRSVLGQALRTGLQANPKAKRIMTIHRAPLATFAPALLFDPPALLQRARRTLTPPTSQTPSDSFTSPLLPNLSPSASYLSLQFFRETEKLELPSISQVHTRGPADTPWYNHHAAERPLLSGDKLPALSLPTAPQAPTRTQPSSFYPDVSGSTSSSSARTSLSGASAVQEPRSTPPPADLGQGRLSLDSEYALAPTDGFYPSPTSLGSMNHTQPYMDVHSHLSSAQPYASHAATAGTMSHYPYQHQPPVLQPAASYAPASYQQYGYPNGVTSPPTGHAPPASSMGGQMPAQLLPLPQVSPVSNHPVAAPSGYGNSTGSPLQGFVYDPTGQIAPPGAKPRVTATLWEDEGSLCYQVEAKGVCVARREDNHMINGTKLLNVAGMTRGRRDGILKSEKLRHVVKIGPMHLKGVWIPFERALEFANKEKITDLLYPLFVHNIGGLLYHPANQNRTNSVVQESHHRRLEGLPSGPQRTTPTAPQHSSLHHQAMQTPMSSHMSQPPSMGGGPRPGLDRAHTFPTPPASASSLMGVTNQGNSYEWGGPVPHTQPLSIDTALSNQRSMPTTPATTPPGNNLHNMPPYQGQSGYDSKPYYSAAPQSHSQYAPQTPMTQSGISNYGQSLPTMNYLKNEMAPPTGRAPETETSDLKSDRYSQSNGSDRYSQNNGPGDAGQEAEPEYLQDQGSAYNNRGSYTYTTNPSVGSINGEHSQLTPEMTGSPQQNGSGRMTPRTSVSGPGPHWASGYNTPPRPQAATTLYNAVSDTRGTPANVASDPYSMASTSAPVYATTMSGSMGSGNKRMREDDDVVRTDSGSEYESKRRKTITEATLGGPVGGAPLLQPMKTGGVMARRR</sequence>
<evidence type="ECO:0000256" key="7">
    <source>
        <dbReference type="ARBA" id="ARBA00023321"/>
    </source>
</evidence>
<proteinExistence type="inferred from homology"/>
<evidence type="ECO:0000256" key="2">
    <source>
        <dbReference type="ARBA" id="ARBA00019309"/>
    </source>
</evidence>
<dbReference type="GO" id="GO:0030435">
    <property type="term" value="P:sporulation resulting in formation of a cellular spore"/>
    <property type="evidence" value="ECO:0007669"/>
    <property type="project" value="UniProtKB-KW"/>
</dbReference>
<dbReference type="GO" id="GO:0045944">
    <property type="term" value="P:positive regulation of transcription by RNA polymerase II"/>
    <property type="evidence" value="ECO:0007669"/>
    <property type="project" value="TreeGrafter"/>
</dbReference>
<evidence type="ECO:0000256" key="1">
    <source>
        <dbReference type="ARBA" id="ARBA00007247"/>
    </source>
</evidence>
<dbReference type="InterPro" id="IPR018004">
    <property type="entry name" value="KilA/APSES_HTH"/>
</dbReference>
<feature type="compositionally biased region" description="Polar residues" evidence="11">
    <location>
        <begin position="669"/>
        <end position="696"/>
    </location>
</feature>
<dbReference type="Pfam" id="PF04383">
    <property type="entry name" value="KilA-N"/>
    <property type="match status" value="1"/>
</dbReference>
<evidence type="ECO:0000256" key="5">
    <source>
        <dbReference type="ARBA" id="ARBA00023125"/>
    </source>
</evidence>
<keyword evidence="4" id="KW-0805">Transcription regulation</keyword>
<dbReference type="FunFam" id="3.10.260.10:FF:000003">
    <property type="entry name" value="Ascospore maturation 1 protein"/>
    <property type="match status" value="1"/>
</dbReference>
<evidence type="ECO:0000256" key="6">
    <source>
        <dbReference type="ARBA" id="ARBA00023163"/>
    </source>
</evidence>
<feature type="compositionally biased region" description="Polar residues" evidence="11">
    <location>
        <begin position="545"/>
        <end position="556"/>
    </location>
</feature>
<comment type="caution">
    <text evidence="13">The sequence shown here is derived from an EMBL/GenBank/DDBJ whole genome shotgun (WGS) entry which is preliminary data.</text>
</comment>
<dbReference type="PANTHER" id="PTHR47792">
    <property type="entry name" value="PROTEIN SOK2-RELATED"/>
    <property type="match status" value="1"/>
</dbReference>
<dbReference type="PANTHER" id="PTHR47792:SF1">
    <property type="entry name" value="PROTEIN SOK2-RELATED"/>
    <property type="match status" value="1"/>
</dbReference>
<evidence type="ECO:0000256" key="11">
    <source>
        <dbReference type="SAM" id="MobiDB-lite"/>
    </source>
</evidence>
<keyword evidence="5" id="KW-0238">DNA-binding</keyword>
<dbReference type="Proteomes" id="UP000190744">
    <property type="component" value="Unassembled WGS sequence"/>
</dbReference>
<dbReference type="AlphaFoldDB" id="A0A1S9RTI8"/>
<dbReference type="GO" id="GO:0005634">
    <property type="term" value="C:nucleus"/>
    <property type="evidence" value="ECO:0007669"/>
    <property type="project" value="TreeGrafter"/>
</dbReference>
<feature type="compositionally biased region" description="Low complexity" evidence="11">
    <location>
        <begin position="563"/>
        <end position="576"/>
    </location>
</feature>
<evidence type="ECO:0000256" key="9">
    <source>
        <dbReference type="ARBA" id="ARBA00073215"/>
    </source>
</evidence>
<feature type="compositionally biased region" description="Low complexity" evidence="11">
    <location>
        <begin position="206"/>
        <end position="217"/>
    </location>
</feature>
<dbReference type="InterPro" id="IPR029790">
    <property type="entry name" value="EFG1/Phd1/StuA"/>
</dbReference>
<dbReference type="InterPro" id="IPR003163">
    <property type="entry name" value="Tscrpt_reg_HTH_APSES-type"/>
</dbReference>
<feature type="region of interest" description="Disordered" evidence="11">
    <location>
        <begin position="199"/>
        <end position="259"/>
    </location>
</feature>
<feature type="compositionally biased region" description="Basic and acidic residues" evidence="11">
    <location>
        <begin position="870"/>
        <end position="879"/>
    </location>
</feature>
<accession>A0A1S9RTI8</accession>
<feature type="region of interest" description="Disordered" evidence="11">
    <location>
        <begin position="527"/>
        <end position="599"/>
    </location>
</feature>
<dbReference type="InterPro" id="IPR036887">
    <property type="entry name" value="HTH_APSES_sf"/>
</dbReference>
<comment type="similarity">
    <text evidence="1">Belongs to the EFG1/PHD1/stuA family.</text>
</comment>
<feature type="region of interest" description="Disordered" evidence="11">
    <location>
        <begin position="859"/>
        <end position="922"/>
    </location>
</feature>
<keyword evidence="3" id="KW-0749">Sporulation</keyword>
<dbReference type="GO" id="GO:0003700">
    <property type="term" value="F:DNA-binding transcription factor activity"/>
    <property type="evidence" value="ECO:0007669"/>
    <property type="project" value="TreeGrafter"/>
</dbReference>
<evidence type="ECO:0000256" key="4">
    <source>
        <dbReference type="ARBA" id="ARBA00023015"/>
    </source>
</evidence>
<dbReference type="GO" id="GO:0043565">
    <property type="term" value="F:sequence-specific DNA binding"/>
    <property type="evidence" value="ECO:0007669"/>
    <property type="project" value="TreeGrafter"/>
</dbReference>
<dbReference type="SMART" id="SM01252">
    <property type="entry name" value="KilA-N"/>
    <property type="match status" value="1"/>
</dbReference>
<dbReference type="EMBL" id="LJBN01000117">
    <property type="protein sequence ID" value="OOQ88834.1"/>
    <property type="molecule type" value="Genomic_DNA"/>
</dbReference>
<feature type="compositionally biased region" description="Polar residues" evidence="11">
    <location>
        <begin position="724"/>
        <end position="738"/>
    </location>
</feature>
<gene>
    <name evidence="13" type="primary">stuA</name>
    <name evidence="13" type="ORF">PEBR_11658</name>
</gene>
<keyword evidence="7" id="KW-0183">Conidiation</keyword>
<feature type="compositionally biased region" description="Polar residues" evidence="11">
    <location>
        <begin position="645"/>
        <end position="660"/>
    </location>
</feature>
<evidence type="ECO:0000313" key="14">
    <source>
        <dbReference type="Proteomes" id="UP000190744"/>
    </source>
</evidence>
<feature type="domain" description="HTH APSES-type" evidence="12">
    <location>
        <begin position="414"/>
        <end position="520"/>
    </location>
</feature>
<protein>
    <recommendedName>
        <fullName evidence="9">Cell pattern formation-associated protein STUA</fullName>
    </recommendedName>
    <alternativeName>
        <fullName evidence="2 10">Cell pattern formation-associated protein stuA</fullName>
    </alternativeName>
    <alternativeName>
        <fullName evidence="8">Stunted protein A</fullName>
    </alternativeName>
</protein>
<keyword evidence="6" id="KW-0804">Transcription</keyword>
<evidence type="ECO:0000259" key="12">
    <source>
        <dbReference type="PROSITE" id="PS51299"/>
    </source>
</evidence>
<reference evidence="14" key="1">
    <citation type="submission" date="2015-09" db="EMBL/GenBank/DDBJ databases">
        <authorList>
            <person name="Fill T.P."/>
            <person name="Baretta J.F."/>
            <person name="de Almeida L.G."/>
            <person name="Rocha M."/>
            <person name="de Souza D.H."/>
            <person name="Malavazi I."/>
            <person name="Cerdeira L.T."/>
            <person name="Hong H."/>
            <person name="Samborskyy M."/>
            <person name="de Vasconcelos A.T."/>
            <person name="Leadlay P."/>
            <person name="Rodrigues-Filho E."/>
        </authorList>
    </citation>
    <scope>NUCLEOTIDE SEQUENCE [LARGE SCALE GENOMIC DNA]</scope>
    <source>
        <strain evidence="14">LaBioMMi 136</strain>
    </source>
</reference>
<name>A0A1S9RTI8_PENBI</name>
<evidence type="ECO:0000313" key="13">
    <source>
        <dbReference type="EMBL" id="OOQ88834.1"/>
    </source>
</evidence>
<feature type="compositionally biased region" description="Low complexity" evidence="11">
    <location>
        <begin position="225"/>
        <end position="242"/>
    </location>
</feature>
<dbReference type="SUPFAM" id="SSF54616">
    <property type="entry name" value="DNA-binding domain of Mlu1-box binding protein MBP1"/>
    <property type="match status" value="1"/>
</dbReference>
<dbReference type="PROSITE" id="PS51299">
    <property type="entry name" value="HTH_APSES"/>
    <property type="match status" value="1"/>
</dbReference>
<feature type="region of interest" description="Disordered" evidence="11">
    <location>
        <begin position="631"/>
        <end position="807"/>
    </location>
</feature>
<dbReference type="Gene3D" id="3.10.260.10">
    <property type="entry name" value="Transcription regulator HTH, APSES-type DNA-binding domain"/>
    <property type="match status" value="1"/>
</dbReference>
<feature type="compositionally biased region" description="Polar residues" evidence="11">
    <location>
        <begin position="753"/>
        <end position="805"/>
    </location>
</feature>
<organism evidence="13 14">
    <name type="scientific">Penicillium brasilianum</name>
    <dbReference type="NCBI Taxonomy" id="104259"/>
    <lineage>
        <taxon>Eukaryota</taxon>
        <taxon>Fungi</taxon>
        <taxon>Dikarya</taxon>
        <taxon>Ascomycota</taxon>
        <taxon>Pezizomycotina</taxon>
        <taxon>Eurotiomycetes</taxon>
        <taxon>Eurotiomycetidae</taxon>
        <taxon>Eurotiales</taxon>
        <taxon>Aspergillaceae</taxon>
        <taxon>Penicillium</taxon>
    </lineage>
</organism>
<evidence type="ECO:0000256" key="8">
    <source>
        <dbReference type="ARBA" id="ARBA00031907"/>
    </source>
</evidence>